<gene>
    <name evidence="2" type="ORF">IAC32_03790</name>
</gene>
<protein>
    <recommendedName>
        <fullName evidence="4">Tox-PL domain-containing protein</fullName>
    </recommendedName>
</protein>
<reference evidence="2" key="2">
    <citation type="journal article" date="2021" name="PeerJ">
        <title>Extensive microbial diversity within the chicken gut microbiome revealed by metagenomics and culture.</title>
        <authorList>
            <person name="Gilroy R."/>
            <person name="Ravi A."/>
            <person name="Getino M."/>
            <person name="Pursley I."/>
            <person name="Horton D.L."/>
            <person name="Alikhan N.F."/>
            <person name="Baker D."/>
            <person name="Gharbi K."/>
            <person name="Hall N."/>
            <person name="Watson M."/>
            <person name="Adriaenssens E.M."/>
            <person name="Foster-Nyarko E."/>
            <person name="Jarju S."/>
            <person name="Secka A."/>
            <person name="Antonio M."/>
            <person name="Oren A."/>
            <person name="Chaudhuri R.R."/>
            <person name="La Ragione R."/>
            <person name="Hildebrand F."/>
            <person name="Pallen M.J."/>
        </authorList>
    </citation>
    <scope>NUCLEOTIDE SEQUENCE</scope>
    <source>
        <strain evidence="2">D3-1215</strain>
    </source>
</reference>
<proteinExistence type="predicted"/>
<feature type="compositionally biased region" description="Basic residues" evidence="1">
    <location>
        <begin position="237"/>
        <end position="249"/>
    </location>
</feature>
<feature type="region of interest" description="Disordered" evidence="1">
    <location>
        <begin position="219"/>
        <end position="249"/>
    </location>
</feature>
<reference evidence="2" key="1">
    <citation type="submission" date="2020-10" db="EMBL/GenBank/DDBJ databases">
        <authorList>
            <person name="Gilroy R."/>
        </authorList>
    </citation>
    <scope>NUCLEOTIDE SEQUENCE</scope>
    <source>
        <strain evidence="2">D3-1215</strain>
    </source>
</reference>
<dbReference type="Proteomes" id="UP000823637">
    <property type="component" value="Unassembled WGS sequence"/>
</dbReference>
<evidence type="ECO:0008006" key="4">
    <source>
        <dbReference type="Google" id="ProtNLM"/>
    </source>
</evidence>
<evidence type="ECO:0000313" key="2">
    <source>
        <dbReference type="EMBL" id="MBO8446851.1"/>
    </source>
</evidence>
<evidence type="ECO:0000256" key="1">
    <source>
        <dbReference type="SAM" id="MobiDB-lite"/>
    </source>
</evidence>
<name>A0A9D9HCU6_9BACT</name>
<dbReference type="AlphaFoldDB" id="A0A9D9HCU6"/>
<accession>A0A9D9HCU6</accession>
<organism evidence="2 3">
    <name type="scientific">Candidatus Enterocola intestinipullorum</name>
    <dbReference type="NCBI Taxonomy" id="2840783"/>
    <lineage>
        <taxon>Bacteria</taxon>
        <taxon>Pseudomonadati</taxon>
        <taxon>Bacteroidota</taxon>
        <taxon>Bacteroidia</taxon>
        <taxon>Bacteroidales</taxon>
        <taxon>Candidatus Enterocola</taxon>
    </lineage>
</organism>
<evidence type="ECO:0000313" key="3">
    <source>
        <dbReference type="Proteomes" id="UP000823637"/>
    </source>
</evidence>
<sequence>MTFEEADALRGNPHYKEDEIYRVNCQSCVVAYEMRRRGFDVEAFGNNTAGDCVPFLLSLKTQLAWLTKDGKIPDLIVCKSTVKNKTVDKRGYVRRTYTDNGEVWGELMNKTSTPGRYHLKWGWLNKDKGHIITMETFADGKRRFYDPQVGLEATNIIPWFFKDRKCRVDMKAGIAAYRVDDLLPNADVVRGVVKKAGSSASAPKANAIQRKIFSKNENKSHLTSAFDNNRLSDKKFQKSARNGKKSRLP</sequence>
<dbReference type="EMBL" id="JADIMR010000053">
    <property type="protein sequence ID" value="MBO8446851.1"/>
    <property type="molecule type" value="Genomic_DNA"/>
</dbReference>
<comment type="caution">
    <text evidence="2">The sequence shown here is derived from an EMBL/GenBank/DDBJ whole genome shotgun (WGS) entry which is preliminary data.</text>
</comment>